<keyword evidence="2" id="KW-1185">Reference proteome</keyword>
<proteinExistence type="predicted"/>
<dbReference type="AlphaFoldDB" id="A0A149VWD9"/>
<gene>
    <name evidence="1" type="ORF">FEMY_19960</name>
</gene>
<protein>
    <submittedName>
        <fullName evidence="1">Uncharacterized protein</fullName>
    </submittedName>
</protein>
<name>A0A149VWD9_9PROT</name>
<dbReference type="EMBL" id="LRRD01000056">
    <property type="protein sequence ID" value="KXW57488.1"/>
    <property type="molecule type" value="Genomic_DNA"/>
</dbReference>
<reference evidence="1 2" key="1">
    <citation type="submission" date="2016-01" db="EMBL/GenBank/DDBJ databases">
        <title>Genome sequence of the acidophilic iron oxidising Ferrovum strain Z-31.</title>
        <authorList>
            <person name="Poehlein A."/>
            <person name="Ullrich S.R."/>
            <person name="Schloemann M."/>
            <person name="Muehling M."/>
            <person name="Daniel R."/>
        </authorList>
    </citation>
    <scope>NUCLEOTIDE SEQUENCE [LARGE SCALE GENOMIC DNA]</scope>
    <source>
        <strain evidence="1 2">Z-31</strain>
    </source>
</reference>
<accession>A0A149VWD9</accession>
<dbReference type="PATRIC" id="fig|1789004.3.peg.2059"/>
<comment type="caution">
    <text evidence="1">The sequence shown here is derived from an EMBL/GenBank/DDBJ whole genome shotgun (WGS) entry which is preliminary data.</text>
</comment>
<dbReference type="Proteomes" id="UP000075653">
    <property type="component" value="Unassembled WGS sequence"/>
</dbReference>
<evidence type="ECO:0000313" key="2">
    <source>
        <dbReference type="Proteomes" id="UP000075653"/>
    </source>
</evidence>
<organism evidence="1 2">
    <name type="scientific">Ferrovum myxofaciens</name>
    <dbReference type="NCBI Taxonomy" id="416213"/>
    <lineage>
        <taxon>Bacteria</taxon>
        <taxon>Pseudomonadati</taxon>
        <taxon>Pseudomonadota</taxon>
        <taxon>Betaproteobacteria</taxon>
        <taxon>Ferrovales</taxon>
        <taxon>Ferrovaceae</taxon>
        <taxon>Ferrovum</taxon>
    </lineage>
</organism>
<sequence length="174" mass="19157">MSKVQAIQERLAQDGVITSGRDLYRDDSSVLAAVQRLKGSVGPFAQLKIQVDDVHDFLSGPLGVPLRHMHPNGLSTRIAQQSKKVVTALDQKTLAIKYMNSIACNLKKLLDSLPGVFYAMIHDSILVVALPAVSFIEFDHPGTRAPGIGFIFNPSTRILWQTPLSRQEQVLKAR</sequence>
<evidence type="ECO:0000313" key="1">
    <source>
        <dbReference type="EMBL" id="KXW57488.1"/>
    </source>
</evidence>